<evidence type="ECO:0000313" key="1">
    <source>
        <dbReference type="EMBL" id="WQJ51154.1"/>
    </source>
</evidence>
<reference evidence="1 2" key="1">
    <citation type="submission" date="2023-11" db="EMBL/GenBank/DDBJ databases">
        <authorList>
            <person name="Cook R."/>
            <person name="Crisci M."/>
            <person name="Pye H."/>
            <person name="Adriaenssens E."/>
            <person name="Santini J."/>
        </authorList>
    </citation>
    <scope>NUCLEOTIDE SEQUENCE [LARGE SCALE GENOMIC DNA]</scope>
    <source>
        <strain evidence="1">Lak_Megaphage_RVC_AP3_GC26</strain>
    </source>
</reference>
<dbReference type="EMBL" id="OR769219">
    <property type="protein sequence ID" value="WQJ51154.1"/>
    <property type="molecule type" value="Genomic_DNA"/>
</dbReference>
<proteinExistence type="predicted"/>
<keyword evidence="2" id="KW-1185">Reference proteome</keyword>
<name>A0ABZ0YZB1_9CAUD</name>
<sequence>MKYNGTDNIITDNDILVTSGNGSNKNLHTVIEEQQYDIDTLKSNVKWIYKYGGVGSGSGGGSGSGSGGGKWSFDVNINDVPLNVNSTLDLSKKLVGDIAPVTVSVTIKNPSVGGYQFKLQYGYDDGLFQTYPTFLTVENSCSATFNLKITKNSQLVIKVTDIDNNYKQSSFKYFIFGLDYSLTPMTYNNSGNLYELKDTDYKPSLFPRGVIYRLKINNFGGFQINYNVTNTIDYKIISINEQDYTKYNTDKNAGSYYDATDNSGYLANSDTTITLDYLITNETLRNELNFGTQTFIANINNLNNGQVIHNEVLQEYSIVPDTNQYVICLTESINGKVYNDKAGISTEEAEANAFYAGDYISFKLRPFNFASDSITINYTLINEDNGINTSSTINLKAGRYTSQTFNIYTGWNKLILNNDIVKYYYGKKVSADVKWYNKEGNDNSKYNDVDLSYVRFYDGISENMKDDPYFKQLYVNNYLELTRDINATDKIIDLYKNKIININNLNDTHFAFSIQLSASNDTNDVLFELKDNSHDTLFQITQSAIICNKFTKDNNIKVYIPKENNYVPSDLTKYHLVDIHIKKLDPYTLTKTVNNTDSVDMQYYLNDLEDDIPITNSTKGKQYVVEVYIDGITEGVTKTYFVTFPNIQYIYLKNVNVSYTLFELGKFENDKFKFNDIDACIYYYTYKYIITKGTGISEKNINLISQLSTLDYNATENKSDLSKQLILRKHNQLCLSKDYVSYLKAYLEIPIYIINVAHTRENDNTVSIFQWLNATYKETDNIESWPIQTTNINGKHKTGITYVAPDMKDGVEIEFPDDDAYIQALFKLDIQGSSTRENHGKNLDLSLVNKDTVTNTKLLFSPNFKEDDSNTYLPESKFTLKADIVDSGHSNNAVMGKFINENTQKFNTESNGQYKNYIKNCLEGFPCVVILNVDYEIAGSTSEYYFLGIYNFNLGRGSYSNLGYVNNSIFNAKLQSVTNNNPFLFVKTTTDEYELRTDFGCAEITGNDPKFDFSQWDDTILYPFENESGNSYMWDDIVTSQEGAFKLALKYFVRDIAITGGYIFDYLGKEAIDHEKWDQAKWGYIGGVPDVTRQYSRNSQDLTHSFYNPAIKVPDKRTKWLKIFQRTMYDGYEYEGNTSYSRLDYTSAVEYYTICMAFGLVDSVQKNLNVKTWTLNKQNLKETDPEEKDLTRSKFYISFYDMDTCLGIDNNSNDTTTFCFSDYWQSSETEQNDIHVLTSINQYRDYFTNIDPITGKKNGEIGYDIPSSFLFGVAKYGTEVFNTDEQLSLDYLEYPTPTLLWIRYRASNTAAYDKPGTGSLQSADYFMNTYYKKHLEGVNEVVFNLNYKAKYLVYNIQENWLFDPNNKDKFIGTYTISDKSEYTSGFHGDIEKFRGRSIHRVYDWLNSRLHILDAYFNLYDGYELLSVTDEERKHQIHKNENNMQLVQLRLTDPRVSVLAKLLNSAEDINIKDQIFKSGGDSDPKINFPTTPITLQVKAQNYSPIMFDVGGTIKAKYLLRSSANTYQITFSGSGNIAFALYGSNQITYMSNITWYTPTSMIIKSDNLTTIYGNNPNYNVAISKIESPALQSIDLTGSRYSGSLSLTESSKYVNLSTINISNSQINLTANEINVQSINVTNVYATNCDISKCSKLKTLKLNGLTLSNQLTLTVNYASNVLFNEIETKYFTVTSSVVNKNNTLVIDGSKTKFQTLKELTISGFAKVKIFNCPKLERINISEIVSGDTTKDIYLTELAVINCSTDKTVTSFTVKSNTQKTIDLHSFSKLARVCFYGTQNFEQVILPETLGLYGSEFGNCKTLKYVDIYTNAGSKANKIIIKGYSPYRLYCDQRSSSDVGFNTYDVPNVGCFYNCYEFKMERSINDHSITPIRVESSVTALNWLFGLDTKHENINLAKIANFIDNIPDNNNITNISNFCMLQTGIKLTKEQFIADGPDKSTLHLGKFARCTDLIDAFWCTNIYINKWIWYNSSKTQVFGATSINRLFGQGSFNVYMTIDCLYPIINKITYLFATAEWESYIYPIYSGKSQTFNIYTILTEQKKKESAWLNSDIYTKQYTFNGTIGEIITNTPVPARALFVQENTARHTVDTEDNTNAIYPTAITNFSGVSLCDSNVIWDLYGLFSKKWNLKTIDCFQINSLYNPVEYEDLFNTAFMPKNLKNIGSSLRTSFSRNIDVDYNRFLDFKTLINNYNESAPTYALFNRRNGDDLNCATGLNFTKYISSDLFKEWMVEIFKANNSHGVINLFKNCNIFVSEAEARNNCDFRVSKIFEDCGEERTIINTKIHNIYCLFYNMHAYVKGAAVRDENIQYMEFGTDLFTYLPNITTVAYAFYNNYWNTAIPFNMFNKRYKCDDQFFYLEVNQNGQIAQESDTQKIRKRIKYVAYDYKQVMNQISGCFASVHFKPAPRDSVSPNSIINRYNRYNENVDIIKNAGINYYQFVNEDNTVINENEKFYLTEPITVKVRKTGSTSETIHPSYEYIDTLNLNGVFYEGEFKKAGTSTGFKDVTSSIQNAPMDKSISNYINSLIVAPDLLYGCESSCTIQNLLSQDGVSRNMLCGILPKHFYKRMKTLNGGTYAVFTNCLVIPNYIGTYLDYNSDGTRKLRYNVYSFIPEEFTTSSMTNLQDMFRFKIHWPKQGQMENGCQTYNFYVLSTSKSFDSNITSLENAFPVSLISNMQTYGKTFIDYNTSNRSIHFNLQCTYLEEDYQENKKSEIFGNLNYNNLKYLRAFSTGLNMEIFTNLNVSNLIRHINILYGYFGNIFNQSYNVSNMILSENKYCISLTANSQWQSHQLSCNIVFPICSNTSETTRRLLNFTDIPANAKFNTLTNMFGTDSNRSFYKNMYDSFFIFTDNTKYQYSTFE</sequence>
<protein>
    <submittedName>
        <fullName evidence="1">Uncharacterized protein</fullName>
    </submittedName>
</protein>
<organism evidence="1 2">
    <name type="scientific">phage Lak_Megaphage_RVC_AP3_GC26</name>
    <dbReference type="NCBI Taxonomy" id="3109225"/>
    <lineage>
        <taxon>Viruses</taxon>
        <taxon>Duplodnaviria</taxon>
        <taxon>Heunggongvirae</taxon>
        <taxon>Uroviricota</taxon>
        <taxon>Caudoviricetes</taxon>
        <taxon>Caudoviricetes code 15 clade</taxon>
    </lineage>
</organism>
<dbReference type="Proteomes" id="UP001348805">
    <property type="component" value="Segment"/>
</dbReference>
<accession>A0ABZ0YZB1</accession>
<dbReference type="SUPFAM" id="SSF52047">
    <property type="entry name" value="RNI-like"/>
    <property type="match status" value="1"/>
</dbReference>
<evidence type="ECO:0000313" key="2">
    <source>
        <dbReference type="Proteomes" id="UP001348805"/>
    </source>
</evidence>